<reference evidence="6 7" key="1">
    <citation type="submission" date="2014-07" db="EMBL/GenBank/DDBJ databases">
        <title>Whole Genome Sequence of the Amycolatopsis methanolica 239.</title>
        <authorList>
            <person name="Tang B."/>
        </authorList>
    </citation>
    <scope>NUCLEOTIDE SEQUENCE [LARGE SCALE GENOMIC DNA]</scope>
    <source>
        <strain evidence="6 7">239</strain>
    </source>
</reference>
<comment type="subcellular location">
    <subcellularLocation>
        <location evidence="1">Membrane</location>
        <topology evidence="1">Multi-pass membrane protein</topology>
    </subcellularLocation>
</comment>
<keyword evidence="3" id="KW-1133">Transmembrane helix</keyword>
<evidence type="ECO:0000313" key="7">
    <source>
        <dbReference type="Proteomes" id="UP000062973"/>
    </source>
</evidence>
<dbReference type="InterPro" id="IPR032808">
    <property type="entry name" value="DoxX"/>
</dbReference>
<dbReference type="AlphaFoldDB" id="A0A076NAA4"/>
<dbReference type="STRING" id="1068978.AMETH_6960"/>
<organism evidence="6 7">
    <name type="scientific">Amycolatopsis methanolica 239</name>
    <dbReference type="NCBI Taxonomy" id="1068978"/>
    <lineage>
        <taxon>Bacteria</taxon>
        <taxon>Bacillati</taxon>
        <taxon>Actinomycetota</taxon>
        <taxon>Actinomycetes</taxon>
        <taxon>Pseudonocardiales</taxon>
        <taxon>Pseudonocardiaceae</taxon>
        <taxon>Amycolatopsis</taxon>
        <taxon>Amycolatopsis methanolica group</taxon>
    </lineage>
</organism>
<dbReference type="eggNOG" id="COG2259">
    <property type="taxonomic scope" value="Bacteria"/>
</dbReference>
<dbReference type="Pfam" id="PF07681">
    <property type="entry name" value="DoxX"/>
    <property type="match status" value="1"/>
</dbReference>
<dbReference type="PATRIC" id="fig|1068978.7.peg.7475"/>
<keyword evidence="2" id="KW-0812">Transmembrane</keyword>
<evidence type="ECO:0000256" key="5">
    <source>
        <dbReference type="SAM" id="MobiDB-lite"/>
    </source>
</evidence>
<dbReference type="HOGENOM" id="CLU_058421_1_2_11"/>
<dbReference type="KEGG" id="amq:AMETH_6960"/>
<dbReference type="EMBL" id="CP009110">
    <property type="protein sequence ID" value="AIJ27052.1"/>
    <property type="molecule type" value="Genomic_DNA"/>
</dbReference>
<gene>
    <name evidence="6" type="ORF">AMETH_6960</name>
</gene>
<proteinExistence type="predicted"/>
<evidence type="ECO:0000256" key="3">
    <source>
        <dbReference type="ARBA" id="ARBA00022989"/>
    </source>
</evidence>
<evidence type="ECO:0000256" key="2">
    <source>
        <dbReference type="ARBA" id="ARBA00022692"/>
    </source>
</evidence>
<evidence type="ECO:0000256" key="1">
    <source>
        <dbReference type="ARBA" id="ARBA00004141"/>
    </source>
</evidence>
<keyword evidence="4" id="KW-0472">Membrane</keyword>
<evidence type="ECO:0000256" key="4">
    <source>
        <dbReference type="ARBA" id="ARBA00023136"/>
    </source>
</evidence>
<feature type="compositionally biased region" description="Basic and acidic residues" evidence="5">
    <location>
        <begin position="145"/>
        <end position="162"/>
    </location>
</feature>
<sequence length="185" mass="19582">MILRRLARPMLASIFIYGGINALRQAEGHAEAAKPVLDKVGEQQDKLPDALPTDPVSLVKIDAGVKIAAGTLFAFGKFPRLSALALVGSLVPTTVAGHPFWEAKDPQQKQEQLIHLLKNAGLAGGLLIAAADTEGKPSLGWRARRAAEKASKQAQKATEKASKQAHKASKQIQSTAASARDVLPV</sequence>
<feature type="region of interest" description="Disordered" evidence="5">
    <location>
        <begin position="140"/>
        <end position="185"/>
    </location>
</feature>
<dbReference type="GO" id="GO:0016020">
    <property type="term" value="C:membrane"/>
    <property type="evidence" value="ECO:0007669"/>
    <property type="project" value="UniProtKB-SubCell"/>
</dbReference>
<name>A0A076NAA4_AMYME</name>
<protein>
    <submittedName>
        <fullName evidence="6">DoxX family protein</fullName>
    </submittedName>
</protein>
<accession>A0A076NAA4</accession>
<evidence type="ECO:0000313" key="6">
    <source>
        <dbReference type="EMBL" id="AIJ27052.1"/>
    </source>
</evidence>
<keyword evidence="7" id="KW-1185">Reference proteome</keyword>
<dbReference type="Proteomes" id="UP000062973">
    <property type="component" value="Chromosome"/>
</dbReference>